<dbReference type="OrthoDB" id="119130at2759"/>
<evidence type="ECO:0000313" key="2">
    <source>
        <dbReference type="Proteomes" id="UP001165121"/>
    </source>
</evidence>
<accession>A0A9W6YCP5</accession>
<sequence length="155" mass="17344">MENRTLGICQRAYTEAVTNKFGQEKANPSVIPLGRIVHLTKSDEPKTDKGKTKTKSKPYRSLVGSLMYMTSGTRSNISVTVAMLRRFQGNPREKHWNADIKVVKYLLKSKIIGILYDGAASSELVVYSDAGWAGNRDDRRASGPSPLWQPWTSLR</sequence>
<keyword evidence="2" id="KW-1185">Reference proteome</keyword>
<gene>
    <name evidence="1" type="ORF">Pfra01_002797700</name>
</gene>
<organism evidence="1 2">
    <name type="scientific">Phytophthora fragariaefolia</name>
    <dbReference type="NCBI Taxonomy" id="1490495"/>
    <lineage>
        <taxon>Eukaryota</taxon>
        <taxon>Sar</taxon>
        <taxon>Stramenopiles</taxon>
        <taxon>Oomycota</taxon>
        <taxon>Peronosporomycetes</taxon>
        <taxon>Peronosporales</taxon>
        <taxon>Peronosporaceae</taxon>
        <taxon>Phytophthora</taxon>
    </lineage>
</organism>
<proteinExistence type="predicted"/>
<name>A0A9W6YCP5_9STRA</name>
<evidence type="ECO:0000313" key="1">
    <source>
        <dbReference type="EMBL" id="GMF64045.1"/>
    </source>
</evidence>
<dbReference type="EMBL" id="BSXT01007623">
    <property type="protein sequence ID" value="GMF64045.1"/>
    <property type="molecule type" value="Genomic_DNA"/>
</dbReference>
<reference evidence="1" key="1">
    <citation type="submission" date="2023-04" db="EMBL/GenBank/DDBJ databases">
        <title>Phytophthora fragariaefolia NBRC 109709.</title>
        <authorList>
            <person name="Ichikawa N."/>
            <person name="Sato H."/>
            <person name="Tonouchi N."/>
        </authorList>
    </citation>
    <scope>NUCLEOTIDE SEQUENCE</scope>
    <source>
        <strain evidence="1">NBRC 109709</strain>
    </source>
</reference>
<comment type="caution">
    <text evidence="1">The sequence shown here is derived from an EMBL/GenBank/DDBJ whole genome shotgun (WGS) entry which is preliminary data.</text>
</comment>
<dbReference type="Proteomes" id="UP001165121">
    <property type="component" value="Unassembled WGS sequence"/>
</dbReference>
<dbReference type="AlphaFoldDB" id="A0A9W6YCP5"/>
<dbReference type="PANTHER" id="PTHR11439:SF440">
    <property type="entry name" value="INTEGRASE CATALYTIC DOMAIN-CONTAINING PROTEIN"/>
    <property type="match status" value="1"/>
</dbReference>
<protein>
    <submittedName>
        <fullName evidence="1">Unnamed protein product</fullName>
    </submittedName>
</protein>
<dbReference type="PANTHER" id="PTHR11439">
    <property type="entry name" value="GAG-POL-RELATED RETROTRANSPOSON"/>
    <property type="match status" value="1"/>
</dbReference>